<proteinExistence type="predicted"/>
<sequence length="174" mass="19639">MDWLDYAEATTERSLDVARKSYDGLHERVFKTATALTAGAWAAGAYSLASWVAERPPLHWCPLGVLAAYWFLVTYQLVLRGATATQLSPGNGWANLRDYYAERLEEQCADSQEREAAAFRATREAELDLKDARLKRYAEAVSRRAHALDQAFRLLAWSPVLPVLAAAICWKWFN</sequence>
<keyword evidence="2" id="KW-1185">Reference proteome</keyword>
<accession>A0A147GPE2</accession>
<dbReference type="AlphaFoldDB" id="A0A147GPE2"/>
<evidence type="ECO:0000313" key="2">
    <source>
        <dbReference type="Proteomes" id="UP000072741"/>
    </source>
</evidence>
<protein>
    <submittedName>
        <fullName evidence="1">Uncharacterized protein</fullName>
    </submittedName>
</protein>
<reference evidence="1 2" key="1">
    <citation type="journal article" date="2016" name="Front. Microbiol.">
        <title>Genomic Resource of Rice Seed Associated Bacteria.</title>
        <authorList>
            <person name="Midha S."/>
            <person name="Bansal K."/>
            <person name="Sharma S."/>
            <person name="Kumar N."/>
            <person name="Patil P.P."/>
            <person name="Chaudhry V."/>
            <person name="Patil P.B."/>
        </authorList>
    </citation>
    <scope>NUCLEOTIDE SEQUENCE [LARGE SCALE GENOMIC DNA]</scope>
    <source>
        <strain evidence="1 2">NS331</strain>
    </source>
</reference>
<dbReference type="OrthoDB" id="9954489at2"/>
<gene>
    <name evidence="1" type="ORF">NS331_19455</name>
</gene>
<organism evidence="1 2">
    <name type="scientific">Pseudacidovorax intermedius</name>
    <dbReference type="NCBI Taxonomy" id="433924"/>
    <lineage>
        <taxon>Bacteria</taxon>
        <taxon>Pseudomonadati</taxon>
        <taxon>Pseudomonadota</taxon>
        <taxon>Betaproteobacteria</taxon>
        <taxon>Burkholderiales</taxon>
        <taxon>Comamonadaceae</taxon>
        <taxon>Pseudacidovorax</taxon>
    </lineage>
</organism>
<evidence type="ECO:0000313" key="1">
    <source>
        <dbReference type="EMBL" id="KTT15838.1"/>
    </source>
</evidence>
<dbReference type="Proteomes" id="UP000072741">
    <property type="component" value="Unassembled WGS sequence"/>
</dbReference>
<comment type="caution">
    <text evidence="1">The sequence shown here is derived from an EMBL/GenBank/DDBJ whole genome shotgun (WGS) entry which is preliminary data.</text>
</comment>
<dbReference type="RefSeq" id="WP_058643605.1">
    <property type="nucleotide sequence ID" value="NZ_LDSL01000132.1"/>
</dbReference>
<name>A0A147GPE2_9BURK</name>
<dbReference type="EMBL" id="LDSL01000132">
    <property type="protein sequence ID" value="KTT15838.1"/>
    <property type="molecule type" value="Genomic_DNA"/>
</dbReference>